<dbReference type="InterPro" id="IPR012317">
    <property type="entry name" value="Poly(ADP-ribose)pol_cat_dom"/>
</dbReference>
<feature type="region of interest" description="Disordered" evidence="6">
    <location>
        <begin position="180"/>
        <end position="219"/>
    </location>
</feature>
<dbReference type="EMBL" id="CAMXCT010004357">
    <property type="protein sequence ID" value="CAI4008695.1"/>
    <property type="molecule type" value="Genomic_DNA"/>
</dbReference>
<keyword evidence="11" id="KW-1185">Reference proteome</keyword>
<keyword evidence="4" id="KW-0520">NAD</keyword>
<feature type="compositionally biased region" description="Low complexity" evidence="6">
    <location>
        <begin position="180"/>
        <end position="189"/>
    </location>
</feature>
<evidence type="ECO:0000313" key="11">
    <source>
        <dbReference type="Proteomes" id="UP001152797"/>
    </source>
</evidence>
<name>A0A9P1GCU8_9DINO</name>
<dbReference type="PANTHER" id="PTHR45740">
    <property type="entry name" value="POLY [ADP-RIBOSE] POLYMERASE"/>
    <property type="match status" value="1"/>
</dbReference>
<dbReference type="SUPFAM" id="SSF117839">
    <property type="entry name" value="WWE domain"/>
    <property type="match status" value="1"/>
</dbReference>
<dbReference type="GO" id="GO:0005634">
    <property type="term" value="C:nucleus"/>
    <property type="evidence" value="ECO:0007669"/>
    <property type="project" value="UniProtKB-SubCell"/>
</dbReference>
<protein>
    <recommendedName>
        <fullName evidence="4">Poly [ADP-ribose] polymerase</fullName>
        <shortName evidence="4">PARP</shortName>
        <ecNumber evidence="4">2.4.2.-</ecNumber>
    </recommendedName>
</protein>
<dbReference type="PROSITE" id="PS50918">
    <property type="entry name" value="WWE"/>
    <property type="match status" value="1"/>
</dbReference>
<dbReference type="InterPro" id="IPR004170">
    <property type="entry name" value="WWE_dom"/>
</dbReference>
<evidence type="ECO:0000259" key="8">
    <source>
        <dbReference type="PROSITE" id="PS51059"/>
    </source>
</evidence>
<feature type="region of interest" description="Disordered" evidence="6">
    <location>
        <begin position="65"/>
        <end position="165"/>
    </location>
</feature>
<reference evidence="10" key="2">
    <citation type="submission" date="2024-04" db="EMBL/GenBank/DDBJ databases">
        <authorList>
            <person name="Chen Y."/>
            <person name="Shah S."/>
            <person name="Dougan E. K."/>
            <person name="Thang M."/>
            <person name="Chan C."/>
        </authorList>
    </citation>
    <scope>NUCLEOTIDE SEQUENCE [LARGE SCALE GENOMIC DNA]</scope>
</reference>
<dbReference type="Gene3D" id="3.90.228.10">
    <property type="match status" value="1"/>
</dbReference>
<comment type="similarity">
    <text evidence="3">Belongs to the ARTD/PARP family.</text>
</comment>
<dbReference type="EC" id="2.4.2.-" evidence="4"/>
<sequence length="648" mass="73086">MEWIEVGALRLTLLGKKQQELAKKKEMMETGTRRLQSDSEGSETDSEADQACCKGAEVRRKAMREAMLGQKRKNSKARTVQPKSAQVRPTATVLGNPPLHEIPTAHPMDAGDASAQNRVVLTPREDEEATLAPSSSRPGRAQGEAADGPQKKRKQEPLPEAKDAKVQWEFSRKVSRFLESIQQSRSSRSNQEVKVEATDSLSSTGKTGTANSTCDPELTTAQLPRMDTAEDLQANRTAASRELADKQLRMLFELRTRNLETKLADEQEKREAAEKKCTALQEQVETLSGKVSELEAQLQMQKTVSGLSPGVTWQYEVDDRWEAFAPEANEHMNQAYLKYVRGIPDSRYATINSGGVARLVDFEERQQKHLRTGKTRQIRILPGVPSQWETPTPELLQQGNDLRSFYIEVTDHTIWNSIRYILQNTGHAWDQTKDCSCMGWAEVKSVHRIENMVLWHRYKRRLDTMRQDHATSNVSVGSADLDLDGYGNIMAQSQQTFDCGEVLALDVDEKILLHGTSWHNANSIVREGFDHRTCQSAFYGAGVYFACAACKSHQYTCDQQHKIKKCCQCQCDRTVIIARVALGDSYVATETRKNERRPPVRSDLSGTYDSIVVKPGMIKGHHKQQIHQEYVTFDKEQAYPCYVVQYSV</sequence>
<comment type="caution">
    <text evidence="9">The sequence shown here is derived from an EMBL/GenBank/DDBJ whole genome shotgun (WGS) entry which is preliminary data.</text>
</comment>
<evidence type="ECO:0000313" key="9">
    <source>
        <dbReference type="EMBL" id="CAI4008695.1"/>
    </source>
</evidence>
<keyword evidence="5" id="KW-0175">Coiled coil</keyword>
<dbReference type="EMBL" id="CAMXCT020004357">
    <property type="protein sequence ID" value="CAL1162070.1"/>
    <property type="molecule type" value="Genomic_DNA"/>
</dbReference>
<evidence type="ECO:0000259" key="7">
    <source>
        <dbReference type="PROSITE" id="PS50918"/>
    </source>
</evidence>
<dbReference type="OrthoDB" id="6133115at2759"/>
<organism evidence="9">
    <name type="scientific">Cladocopium goreaui</name>
    <dbReference type="NCBI Taxonomy" id="2562237"/>
    <lineage>
        <taxon>Eukaryota</taxon>
        <taxon>Sar</taxon>
        <taxon>Alveolata</taxon>
        <taxon>Dinophyceae</taxon>
        <taxon>Suessiales</taxon>
        <taxon>Symbiodiniaceae</taxon>
        <taxon>Cladocopium</taxon>
    </lineage>
</organism>
<proteinExistence type="inferred from homology"/>
<feature type="compositionally biased region" description="Polar residues" evidence="6">
    <location>
        <begin position="77"/>
        <end position="89"/>
    </location>
</feature>
<feature type="region of interest" description="Disordered" evidence="6">
    <location>
        <begin position="24"/>
        <end position="52"/>
    </location>
</feature>
<feature type="coiled-coil region" evidence="5">
    <location>
        <begin position="229"/>
        <end position="297"/>
    </location>
</feature>
<evidence type="ECO:0000313" key="10">
    <source>
        <dbReference type="EMBL" id="CAL1162070.1"/>
    </source>
</evidence>
<dbReference type="PROSITE" id="PS51059">
    <property type="entry name" value="PARP_CATALYTIC"/>
    <property type="match status" value="1"/>
</dbReference>
<dbReference type="InterPro" id="IPR037197">
    <property type="entry name" value="WWE_dom_sf"/>
</dbReference>
<dbReference type="AlphaFoldDB" id="A0A9P1GCU8"/>
<evidence type="ECO:0000256" key="6">
    <source>
        <dbReference type="SAM" id="MobiDB-lite"/>
    </source>
</evidence>
<feature type="domain" description="PARP catalytic" evidence="8">
    <location>
        <begin position="390"/>
        <end position="648"/>
    </location>
</feature>
<dbReference type="EMBL" id="CAMXCT030004357">
    <property type="protein sequence ID" value="CAL4796007.1"/>
    <property type="molecule type" value="Genomic_DNA"/>
</dbReference>
<feature type="domain" description="WWE" evidence="7">
    <location>
        <begin position="299"/>
        <end position="380"/>
    </location>
</feature>
<feature type="compositionally biased region" description="Basic and acidic residues" evidence="6">
    <location>
        <begin position="24"/>
        <end position="37"/>
    </location>
</feature>
<evidence type="ECO:0000256" key="1">
    <source>
        <dbReference type="ARBA" id="ARBA00004123"/>
    </source>
</evidence>
<dbReference type="Gene3D" id="3.30.720.50">
    <property type="match status" value="1"/>
</dbReference>
<dbReference type="SUPFAM" id="SSF56399">
    <property type="entry name" value="ADP-ribosylation"/>
    <property type="match status" value="1"/>
</dbReference>
<gene>
    <name evidence="9" type="ORF">C1SCF055_LOCUS34110</name>
</gene>
<reference evidence="9" key="1">
    <citation type="submission" date="2022-10" db="EMBL/GenBank/DDBJ databases">
        <authorList>
            <person name="Chen Y."/>
            <person name="Dougan E. K."/>
            <person name="Chan C."/>
            <person name="Rhodes N."/>
            <person name="Thang M."/>
        </authorList>
    </citation>
    <scope>NUCLEOTIDE SEQUENCE</scope>
</reference>
<evidence type="ECO:0000256" key="3">
    <source>
        <dbReference type="ARBA" id="ARBA00024347"/>
    </source>
</evidence>
<dbReference type="Proteomes" id="UP001152797">
    <property type="component" value="Unassembled WGS sequence"/>
</dbReference>
<dbReference type="Pfam" id="PF00644">
    <property type="entry name" value="PARP"/>
    <property type="match status" value="1"/>
</dbReference>
<comment type="subcellular location">
    <subcellularLocation>
        <location evidence="1">Nucleus</location>
    </subcellularLocation>
</comment>
<dbReference type="GO" id="GO:0003950">
    <property type="term" value="F:NAD+ poly-ADP-ribosyltransferase activity"/>
    <property type="evidence" value="ECO:0007669"/>
    <property type="project" value="UniProtKB-UniRule"/>
</dbReference>
<feature type="compositionally biased region" description="Polar residues" evidence="6">
    <location>
        <begin position="199"/>
        <end position="219"/>
    </location>
</feature>
<keyword evidence="4" id="KW-0328">Glycosyltransferase</keyword>
<keyword evidence="4" id="KW-0808">Transferase</keyword>
<keyword evidence="2" id="KW-0539">Nucleus</keyword>
<dbReference type="PANTHER" id="PTHR45740:SF2">
    <property type="entry name" value="POLY [ADP-RIBOSE] POLYMERASE"/>
    <property type="match status" value="1"/>
</dbReference>
<dbReference type="GO" id="GO:1990404">
    <property type="term" value="F:NAD+-protein mono-ADP-ribosyltransferase activity"/>
    <property type="evidence" value="ECO:0007669"/>
    <property type="project" value="TreeGrafter"/>
</dbReference>
<evidence type="ECO:0000256" key="5">
    <source>
        <dbReference type="SAM" id="Coils"/>
    </source>
</evidence>
<evidence type="ECO:0000256" key="4">
    <source>
        <dbReference type="RuleBase" id="RU362114"/>
    </source>
</evidence>
<dbReference type="Pfam" id="PF02825">
    <property type="entry name" value="WWE"/>
    <property type="match status" value="1"/>
</dbReference>
<accession>A0A9P1GCU8</accession>
<evidence type="ECO:0000256" key="2">
    <source>
        <dbReference type="ARBA" id="ARBA00023242"/>
    </source>
</evidence>
<feature type="compositionally biased region" description="Basic and acidic residues" evidence="6">
    <location>
        <begin position="155"/>
        <end position="165"/>
    </location>
</feature>
<dbReference type="InterPro" id="IPR051712">
    <property type="entry name" value="ARTD-AVP"/>
</dbReference>